<dbReference type="PANTHER" id="PTHR11728:SF1">
    <property type="entry name" value="GLYCEROL-3-PHOSPHATE DEHYDROGENASE [NAD(+)] 2, CHLOROPLASTIC"/>
    <property type="match status" value="1"/>
</dbReference>
<dbReference type="Pfam" id="PF01210">
    <property type="entry name" value="NAD_Gly3P_dh_N"/>
    <property type="match status" value="1"/>
</dbReference>
<feature type="binding site" evidence="11">
    <location>
        <position position="102"/>
    </location>
    <ligand>
        <name>substrate</name>
    </ligand>
</feature>
<dbReference type="NCBIfam" id="NF000940">
    <property type="entry name" value="PRK00094.1-2"/>
    <property type="match status" value="1"/>
</dbReference>
<organism evidence="17 18">
    <name type="scientific">Aquicoccus porphyridii</name>
    <dbReference type="NCBI Taxonomy" id="1852029"/>
    <lineage>
        <taxon>Bacteria</taxon>
        <taxon>Pseudomonadati</taxon>
        <taxon>Pseudomonadota</taxon>
        <taxon>Alphaproteobacteria</taxon>
        <taxon>Rhodobacterales</taxon>
        <taxon>Paracoccaceae</taxon>
        <taxon>Aquicoccus</taxon>
    </lineage>
</organism>
<dbReference type="FunFam" id="1.10.1040.10:FF:000001">
    <property type="entry name" value="Glycerol-3-phosphate dehydrogenase [NAD(P)+]"/>
    <property type="match status" value="1"/>
</dbReference>
<dbReference type="InterPro" id="IPR008927">
    <property type="entry name" value="6-PGluconate_DH-like_C_sf"/>
</dbReference>
<feature type="binding site" evidence="9">
    <location>
        <position position="134"/>
    </location>
    <ligand>
        <name>NADPH</name>
        <dbReference type="ChEBI" id="CHEBI:57783"/>
    </ligand>
</feature>
<evidence type="ECO:0000256" key="2">
    <source>
        <dbReference type="ARBA" id="ARBA00022516"/>
    </source>
</evidence>
<dbReference type="Gene3D" id="3.40.50.720">
    <property type="entry name" value="NAD(P)-binding Rossmann-like Domain"/>
    <property type="match status" value="1"/>
</dbReference>
<proteinExistence type="inferred from homology"/>
<evidence type="ECO:0000256" key="1">
    <source>
        <dbReference type="ARBA" id="ARBA00011009"/>
    </source>
</evidence>
<dbReference type="HAMAP" id="MF_00394">
    <property type="entry name" value="NAD_Glyc3P_dehydrog"/>
    <property type="match status" value="1"/>
</dbReference>
<dbReference type="Gene3D" id="1.10.1040.10">
    <property type="entry name" value="N-(1-d-carboxylethyl)-l-norvaline Dehydrogenase, domain 2"/>
    <property type="match status" value="1"/>
</dbReference>
<evidence type="ECO:0000256" key="4">
    <source>
        <dbReference type="ARBA" id="ARBA00023002"/>
    </source>
</evidence>
<dbReference type="Pfam" id="PF07479">
    <property type="entry name" value="NAD_Gly3P_dh_C"/>
    <property type="match status" value="1"/>
</dbReference>
<evidence type="ECO:0000256" key="13">
    <source>
        <dbReference type="RuleBase" id="RU000437"/>
    </source>
</evidence>
<dbReference type="SUPFAM" id="SSF48179">
    <property type="entry name" value="6-phosphogluconate dehydrogenase C-terminal domain-like"/>
    <property type="match status" value="1"/>
</dbReference>
<keyword evidence="9" id="KW-0547">Nucleotide-binding</keyword>
<evidence type="ECO:0000256" key="10">
    <source>
        <dbReference type="PIRSR" id="PIRSR000114-1"/>
    </source>
</evidence>
<keyword evidence="6 9" id="KW-0443">Lipid metabolism</keyword>
<feature type="domain" description="Glycerol-3-phosphate dehydrogenase NAD-dependent N-terminal" evidence="15">
    <location>
        <begin position="2"/>
        <end position="153"/>
    </location>
</feature>
<feature type="binding site" evidence="9">
    <location>
        <position position="250"/>
    </location>
    <ligand>
        <name>sn-glycerol 3-phosphate</name>
        <dbReference type="ChEBI" id="CHEBI:57597"/>
    </ligand>
</feature>
<feature type="binding site" evidence="12">
    <location>
        <begin position="6"/>
        <end position="11"/>
    </location>
    <ligand>
        <name>NAD(+)</name>
        <dbReference type="ChEBI" id="CHEBI:57540"/>
    </ligand>
</feature>
<dbReference type="EMBL" id="VINQ01000010">
    <property type="protein sequence ID" value="KAA0913267.1"/>
    <property type="molecule type" value="Genomic_DNA"/>
</dbReference>
<dbReference type="InterPro" id="IPR006109">
    <property type="entry name" value="G3P_DH_NAD-dep_C"/>
</dbReference>
<evidence type="ECO:0000259" key="15">
    <source>
        <dbReference type="Pfam" id="PF01210"/>
    </source>
</evidence>
<sequence>MIAILGSGAFGTALAISLAQNGGDILLWAQDPDHVAEMRNTRQNTRRLPGPRLPDNILLTDDIGALPADIPALISVPMQTLRGFLDDHGATLGARPFVACCKGIDLETHLGPAETIARHAPDALPAILTGPSFATDIATGLPTALTLACADDDAGKTLQQSLTTPNLRIYRSTDTTGAELGGALKNVIAIACGASIGLGLGDSARAALMTRGFAEMQRLALKRGARPETLMGLSGFGDLALTCTSELSRNYRHGLALGRGEDVDPMITVEGVATARAVTEWAAELAIDMPICATVADLCAGHLSAAEALQTLLSRPLKEE</sequence>
<gene>
    <name evidence="9" type="primary">gpsA</name>
    <name evidence="17" type="ORF">FLO80_13350</name>
</gene>
<feature type="binding site" evidence="9">
    <location>
        <position position="238"/>
    </location>
    <ligand>
        <name>sn-glycerol 3-phosphate</name>
        <dbReference type="ChEBI" id="CHEBI:57597"/>
    </ligand>
</feature>
<dbReference type="InterPro" id="IPR036291">
    <property type="entry name" value="NAD(P)-bd_dom_sf"/>
</dbReference>
<comment type="function">
    <text evidence="9">Catalyzes the reduction of the glycolytic intermediate dihydroxyacetone phosphate (DHAP) to sn-glycerol 3-phosphate (G3P), the key precursor for phospholipid synthesis.</text>
</comment>
<keyword evidence="2 9" id="KW-0444">Lipid biosynthesis</keyword>
<feature type="binding site" evidence="9">
    <location>
        <position position="249"/>
    </location>
    <ligand>
        <name>sn-glycerol 3-phosphate</name>
        <dbReference type="ChEBI" id="CHEBI:57597"/>
    </ligand>
</feature>
<dbReference type="GO" id="GO:0141152">
    <property type="term" value="F:glycerol-3-phosphate dehydrogenase (NAD+) activity"/>
    <property type="evidence" value="ECO:0007669"/>
    <property type="project" value="RHEA"/>
</dbReference>
<comment type="similarity">
    <text evidence="1 9 13">Belongs to the NAD-dependent glycerol-3-phosphate dehydrogenase family.</text>
</comment>
<dbReference type="AlphaFoldDB" id="A0A5A9Z7U9"/>
<name>A0A5A9Z7U9_9RHOB</name>
<reference evidence="17 18" key="1">
    <citation type="submission" date="2019-07" db="EMBL/GenBank/DDBJ databases">
        <title>Aquicoccus porphyridii gen. nov., sp. nov., isolated from a small marine red alga, Porphyridium marinum.</title>
        <authorList>
            <person name="Liu L."/>
        </authorList>
    </citation>
    <scope>NUCLEOTIDE SEQUENCE [LARGE SCALE GENOMIC DNA]</scope>
    <source>
        <strain evidence="17 18">L1 8-17</strain>
    </source>
</reference>
<dbReference type="PRINTS" id="PR00077">
    <property type="entry name" value="GPDHDRGNASE"/>
</dbReference>
<dbReference type="PANTHER" id="PTHR11728">
    <property type="entry name" value="GLYCEROL-3-PHOSPHATE DEHYDROGENASE"/>
    <property type="match status" value="1"/>
</dbReference>
<evidence type="ECO:0000256" key="5">
    <source>
        <dbReference type="ARBA" id="ARBA00023027"/>
    </source>
</evidence>
<feature type="binding site" evidence="9">
    <location>
        <position position="249"/>
    </location>
    <ligand>
        <name>NADPH</name>
        <dbReference type="ChEBI" id="CHEBI:57783"/>
    </ligand>
</feature>
<feature type="binding site" evidence="9">
    <location>
        <position position="130"/>
    </location>
    <ligand>
        <name>sn-glycerol 3-phosphate</name>
        <dbReference type="ChEBI" id="CHEBI:57597"/>
    </ligand>
</feature>
<comment type="pathway">
    <text evidence="9">Membrane lipid metabolism; glycerophospholipid metabolism.</text>
</comment>
<evidence type="ECO:0000256" key="14">
    <source>
        <dbReference type="RuleBase" id="RU000439"/>
    </source>
</evidence>
<dbReference type="GO" id="GO:0005829">
    <property type="term" value="C:cytosol"/>
    <property type="evidence" value="ECO:0007669"/>
    <property type="project" value="TreeGrafter"/>
</dbReference>
<evidence type="ECO:0000256" key="11">
    <source>
        <dbReference type="PIRSR" id="PIRSR000114-2"/>
    </source>
</evidence>
<comment type="catalytic activity">
    <reaction evidence="9">
        <text>sn-glycerol 3-phosphate + NAD(+) = dihydroxyacetone phosphate + NADH + H(+)</text>
        <dbReference type="Rhea" id="RHEA:11092"/>
        <dbReference type="ChEBI" id="CHEBI:15378"/>
        <dbReference type="ChEBI" id="CHEBI:57540"/>
        <dbReference type="ChEBI" id="CHEBI:57597"/>
        <dbReference type="ChEBI" id="CHEBI:57642"/>
        <dbReference type="ChEBI" id="CHEBI:57945"/>
        <dbReference type="EC" id="1.1.1.94"/>
    </reaction>
</comment>
<protein>
    <recommendedName>
        <fullName evidence="9">Glycerol-3-phosphate dehydrogenase [NAD(P)+]</fullName>
        <ecNumber evidence="9">1.1.1.94</ecNumber>
    </recommendedName>
    <alternativeName>
        <fullName evidence="9">NAD(P)(+)-dependent glycerol-3-phosphate dehydrogenase</fullName>
    </alternativeName>
    <alternativeName>
        <fullName evidence="9">NAD(P)H-dependent dihydroxyacetone-phosphate reductase</fullName>
    </alternativeName>
</protein>
<dbReference type="Proteomes" id="UP000325291">
    <property type="component" value="Unassembled WGS sequence"/>
</dbReference>
<feature type="binding site" evidence="9">
    <location>
        <position position="102"/>
    </location>
    <ligand>
        <name>NADPH</name>
        <dbReference type="ChEBI" id="CHEBI:57783"/>
    </ligand>
</feature>
<feature type="domain" description="Glycerol-3-phosphate dehydrogenase NAD-dependent C-terminal" evidence="16">
    <location>
        <begin position="174"/>
        <end position="309"/>
    </location>
</feature>
<dbReference type="EC" id="1.1.1.94" evidence="9"/>
<evidence type="ECO:0000313" key="18">
    <source>
        <dbReference type="Proteomes" id="UP000325291"/>
    </source>
</evidence>
<dbReference type="GO" id="GO:0046167">
    <property type="term" value="P:glycerol-3-phosphate biosynthetic process"/>
    <property type="evidence" value="ECO:0007669"/>
    <property type="project" value="UniProtKB-UniRule"/>
</dbReference>
<feature type="binding site" evidence="9">
    <location>
        <position position="132"/>
    </location>
    <ligand>
        <name>sn-glycerol 3-phosphate</name>
        <dbReference type="ChEBI" id="CHEBI:57597"/>
    </ligand>
</feature>
<dbReference type="InterPro" id="IPR011128">
    <property type="entry name" value="G3P_DH_NAD-dep_N"/>
</dbReference>
<comment type="caution">
    <text evidence="17">The sequence shown here is derived from an EMBL/GenBank/DDBJ whole genome shotgun (WGS) entry which is preliminary data.</text>
</comment>
<dbReference type="SUPFAM" id="SSF51735">
    <property type="entry name" value="NAD(P)-binding Rossmann-fold domains"/>
    <property type="match status" value="1"/>
</dbReference>
<feature type="binding site" evidence="9">
    <location>
        <position position="248"/>
    </location>
    <ligand>
        <name>sn-glycerol 3-phosphate</name>
        <dbReference type="ChEBI" id="CHEBI:57597"/>
    </ligand>
</feature>
<keyword evidence="5 9" id="KW-0520">NAD</keyword>
<dbReference type="InterPro" id="IPR013328">
    <property type="entry name" value="6PGD_dom2"/>
</dbReference>
<dbReference type="GO" id="GO:0006650">
    <property type="term" value="P:glycerophospholipid metabolic process"/>
    <property type="evidence" value="ECO:0007669"/>
    <property type="project" value="UniProtKB-UniRule"/>
</dbReference>
<dbReference type="GO" id="GO:0005975">
    <property type="term" value="P:carbohydrate metabolic process"/>
    <property type="evidence" value="ECO:0007669"/>
    <property type="project" value="InterPro"/>
</dbReference>
<dbReference type="InterPro" id="IPR006168">
    <property type="entry name" value="G3P_DH_NAD-dep"/>
</dbReference>
<feature type="binding site" evidence="12">
    <location>
        <position position="134"/>
    </location>
    <ligand>
        <name>NAD(+)</name>
        <dbReference type="ChEBI" id="CHEBI:57540"/>
    </ligand>
</feature>
<evidence type="ECO:0000256" key="7">
    <source>
        <dbReference type="ARBA" id="ARBA00023209"/>
    </source>
</evidence>
<accession>A0A5A9Z7U9</accession>
<dbReference type="PIRSF" id="PIRSF000114">
    <property type="entry name" value="Glycerol-3-P_dh"/>
    <property type="match status" value="1"/>
</dbReference>
<dbReference type="UniPathway" id="UPA00940"/>
<keyword evidence="3 9" id="KW-0521">NADP</keyword>
<dbReference type="GO" id="GO:0008654">
    <property type="term" value="P:phospholipid biosynthetic process"/>
    <property type="evidence" value="ECO:0007669"/>
    <property type="project" value="UniProtKB-KW"/>
</dbReference>
<dbReference type="GO" id="GO:0046168">
    <property type="term" value="P:glycerol-3-phosphate catabolic process"/>
    <property type="evidence" value="ECO:0007669"/>
    <property type="project" value="InterPro"/>
</dbReference>
<feature type="binding site" evidence="12">
    <location>
        <position position="249"/>
    </location>
    <ligand>
        <name>NAD(+)</name>
        <dbReference type="ChEBI" id="CHEBI:57540"/>
    </ligand>
</feature>
<dbReference type="PROSITE" id="PS00957">
    <property type="entry name" value="NAD_G3PDH"/>
    <property type="match status" value="1"/>
</dbReference>
<evidence type="ECO:0000256" key="9">
    <source>
        <dbReference type="HAMAP-Rule" id="MF_00394"/>
    </source>
</evidence>
<feature type="binding site" evidence="9">
    <location>
        <position position="270"/>
    </location>
    <ligand>
        <name>NADPH</name>
        <dbReference type="ChEBI" id="CHEBI:57783"/>
    </ligand>
</feature>
<keyword evidence="9" id="KW-0963">Cytoplasm</keyword>
<comment type="subcellular location">
    <subcellularLocation>
        <location evidence="9">Cytoplasm</location>
    </subcellularLocation>
</comment>
<feature type="binding site" evidence="11">
    <location>
        <begin position="249"/>
        <end position="250"/>
    </location>
    <ligand>
        <name>substrate</name>
    </ligand>
</feature>
<keyword evidence="7 9" id="KW-0594">Phospholipid biosynthesis</keyword>
<dbReference type="GO" id="GO:0051287">
    <property type="term" value="F:NAD binding"/>
    <property type="evidence" value="ECO:0007669"/>
    <property type="project" value="InterPro"/>
</dbReference>
<evidence type="ECO:0000256" key="8">
    <source>
        <dbReference type="ARBA" id="ARBA00023264"/>
    </source>
</evidence>
<dbReference type="RefSeq" id="WP_111368707.1">
    <property type="nucleotide sequence ID" value="NZ_VINQ01000010.1"/>
</dbReference>
<evidence type="ECO:0000256" key="3">
    <source>
        <dbReference type="ARBA" id="ARBA00022857"/>
    </source>
</evidence>
<comment type="caution">
    <text evidence="9">Lacks conserved residue(s) required for the propagation of feature annotation.</text>
</comment>
<comment type="catalytic activity">
    <reaction evidence="9 14">
        <text>sn-glycerol 3-phosphate + NADP(+) = dihydroxyacetone phosphate + NADPH + H(+)</text>
        <dbReference type="Rhea" id="RHEA:11096"/>
        <dbReference type="ChEBI" id="CHEBI:15378"/>
        <dbReference type="ChEBI" id="CHEBI:57597"/>
        <dbReference type="ChEBI" id="CHEBI:57642"/>
        <dbReference type="ChEBI" id="CHEBI:57783"/>
        <dbReference type="ChEBI" id="CHEBI:58349"/>
        <dbReference type="EC" id="1.1.1.94"/>
    </reaction>
</comment>
<feature type="binding site" evidence="9">
    <location>
        <position position="10"/>
    </location>
    <ligand>
        <name>NADPH</name>
        <dbReference type="ChEBI" id="CHEBI:57783"/>
    </ligand>
</feature>
<evidence type="ECO:0000256" key="12">
    <source>
        <dbReference type="PIRSR" id="PIRSR000114-3"/>
    </source>
</evidence>
<feature type="binding site" evidence="9">
    <location>
        <position position="102"/>
    </location>
    <ligand>
        <name>sn-glycerol 3-phosphate</name>
        <dbReference type="ChEBI" id="CHEBI:57597"/>
    </ligand>
</feature>
<keyword evidence="8 9" id="KW-1208">Phospholipid metabolism</keyword>
<evidence type="ECO:0000313" key="17">
    <source>
        <dbReference type="EMBL" id="KAA0913267.1"/>
    </source>
</evidence>
<evidence type="ECO:0000259" key="16">
    <source>
        <dbReference type="Pfam" id="PF07479"/>
    </source>
</evidence>
<keyword evidence="4 9" id="KW-0560">Oxidoreductase</keyword>
<feature type="binding site" evidence="9">
    <location>
        <position position="185"/>
    </location>
    <ligand>
        <name>sn-glycerol 3-phosphate</name>
        <dbReference type="ChEBI" id="CHEBI:57597"/>
    </ligand>
</feature>
<dbReference type="GO" id="GO:0141153">
    <property type="term" value="F:glycerol-3-phosphate dehydrogenase (NADP+) activity"/>
    <property type="evidence" value="ECO:0007669"/>
    <property type="project" value="RHEA"/>
</dbReference>
<feature type="active site" description="Proton acceptor" evidence="9 10">
    <location>
        <position position="185"/>
    </location>
</feature>
<keyword evidence="18" id="KW-1185">Reference proteome</keyword>
<evidence type="ECO:0000256" key="6">
    <source>
        <dbReference type="ARBA" id="ARBA00023098"/>
    </source>
</evidence>
<dbReference type="NCBIfam" id="NF000942">
    <property type="entry name" value="PRK00094.1-4"/>
    <property type="match status" value="1"/>
</dbReference>